<dbReference type="Pfam" id="PF01370">
    <property type="entry name" value="Epimerase"/>
    <property type="match status" value="1"/>
</dbReference>
<evidence type="ECO:0000259" key="1">
    <source>
        <dbReference type="Pfam" id="PF01370"/>
    </source>
</evidence>
<gene>
    <name evidence="3" type="ORF">NCTC10783_00750</name>
</gene>
<organism evidence="3 4">
    <name type="scientific">Pseudomonas fluorescens</name>
    <dbReference type="NCBI Taxonomy" id="294"/>
    <lineage>
        <taxon>Bacteria</taxon>
        <taxon>Pseudomonadati</taxon>
        <taxon>Pseudomonadota</taxon>
        <taxon>Gammaproteobacteria</taxon>
        <taxon>Pseudomonadales</taxon>
        <taxon>Pseudomonadaceae</taxon>
        <taxon>Pseudomonas</taxon>
    </lineage>
</organism>
<dbReference type="InterPro" id="IPR029303">
    <property type="entry name" value="CapF_C"/>
</dbReference>
<proteinExistence type="predicted"/>
<dbReference type="Gene3D" id="2.60.120.10">
    <property type="entry name" value="Jelly Rolls"/>
    <property type="match status" value="1"/>
</dbReference>
<feature type="domain" description="NAD-dependent epimerase/dehydratase" evidence="1">
    <location>
        <begin position="3"/>
        <end position="193"/>
    </location>
</feature>
<dbReference type="AlphaFoldDB" id="A0A448BI25"/>
<dbReference type="EMBL" id="LR134300">
    <property type="protein sequence ID" value="VEE44927.1"/>
    <property type="molecule type" value="Genomic_DNA"/>
</dbReference>
<dbReference type="InterPro" id="IPR011051">
    <property type="entry name" value="RmlC_Cupin_sf"/>
</dbReference>
<dbReference type="NCBIfam" id="NF047837">
    <property type="entry name" value="UDPAcbARedWbcJ"/>
    <property type="match status" value="1"/>
</dbReference>
<dbReference type="InterPro" id="IPR050177">
    <property type="entry name" value="Lipid_A_modif_metabolic_enz"/>
</dbReference>
<evidence type="ECO:0000259" key="2">
    <source>
        <dbReference type="Pfam" id="PF14667"/>
    </source>
</evidence>
<reference evidence="3 4" key="1">
    <citation type="submission" date="2018-12" db="EMBL/GenBank/DDBJ databases">
        <authorList>
            <consortium name="Pathogen Informatics"/>
        </authorList>
    </citation>
    <scope>NUCLEOTIDE SEQUENCE [LARGE SCALE GENOMIC DNA]</scope>
    <source>
        <strain evidence="3 4">NCTC10783</strain>
    </source>
</reference>
<dbReference type="PANTHER" id="PTHR43245:SF55">
    <property type="entry name" value="NAD(P)-BINDING DOMAIN-CONTAINING PROTEIN"/>
    <property type="match status" value="1"/>
</dbReference>
<dbReference type="PANTHER" id="PTHR43245">
    <property type="entry name" value="BIFUNCTIONAL POLYMYXIN RESISTANCE PROTEIN ARNA"/>
    <property type="match status" value="1"/>
</dbReference>
<dbReference type="Proteomes" id="UP000278078">
    <property type="component" value="Chromosome"/>
</dbReference>
<dbReference type="Gene3D" id="3.40.50.720">
    <property type="entry name" value="NAD(P)-binding Rossmann-like Domain"/>
    <property type="match status" value="1"/>
</dbReference>
<dbReference type="SUPFAM" id="SSF51735">
    <property type="entry name" value="NAD(P)-binding Rossmann-fold domains"/>
    <property type="match status" value="1"/>
</dbReference>
<evidence type="ECO:0000313" key="4">
    <source>
        <dbReference type="Proteomes" id="UP000278078"/>
    </source>
</evidence>
<feature type="domain" description="Capsular polysaccharide assembling protein CapF C-terminal" evidence="2">
    <location>
        <begin position="254"/>
        <end position="364"/>
    </location>
</feature>
<evidence type="ECO:0000313" key="3">
    <source>
        <dbReference type="EMBL" id="VEE44927.1"/>
    </source>
</evidence>
<accession>A0A448BI25</accession>
<sequence length="371" mass="41614">MRVLITGANGFVGKNLAAHLAERNDVEVITFTRENSIESLPGILGSIDFVFHLAGVNRPENPEDFKSGNANLTKALCDAIRRTGRSIPLLYTSSTQAELQNKYGLSKRDAENYIRELSLDTGSPVYIFRLPNVFGKWSRPSYNSAVATFCYNIARDIPIQINDPTAQITLVYIDDVVKKFLAILDAPASREHETRIEPQYKITVGDLADQIHAFRDSRKSLVTERVGVGLVRALYSTYLSFLPEDRFSYELPMHGDARGVFVEMLKTPDSGQFSFFTAHPGVTRGGHYHHSKTEKFLVIKGSARFKFRNISTGAFYELYTSGEKAEVVETVPGWTHDITNVGSEEMVVMLWANEIFDREHPDTYACPVGEK</sequence>
<dbReference type="InterPro" id="IPR001509">
    <property type="entry name" value="Epimerase_deHydtase"/>
</dbReference>
<dbReference type="SUPFAM" id="SSF51182">
    <property type="entry name" value="RmlC-like cupins"/>
    <property type="match status" value="1"/>
</dbReference>
<dbReference type="InterPro" id="IPR014710">
    <property type="entry name" value="RmlC-like_jellyroll"/>
</dbReference>
<dbReference type="Pfam" id="PF14667">
    <property type="entry name" value="Polysacc_synt_C"/>
    <property type="match status" value="1"/>
</dbReference>
<name>A0A448BI25_PSEFL</name>
<protein>
    <submittedName>
        <fullName evidence="3">Protein WbjC</fullName>
    </submittedName>
</protein>
<dbReference type="InterPro" id="IPR036291">
    <property type="entry name" value="NAD(P)-bd_dom_sf"/>
</dbReference>
<dbReference type="CDD" id="cd07007">
    <property type="entry name" value="cupin_CapF-like_C"/>
    <property type="match status" value="1"/>
</dbReference>